<proteinExistence type="predicted"/>
<gene>
    <name evidence="2" type="ORF">CE91St55_63230</name>
    <name evidence="3" type="ORF">GNE07_11950</name>
</gene>
<evidence type="ECO:0000313" key="3">
    <source>
        <dbReference type="EMBL" id="MUB63767.1"/>
    </source>
</evidence>
<reference evidence="3 4" key="1">
    <citation type="submission" date="2019-09" db="EMBL/GenBank/DDBJ databases">
        <title>Draft genome sequencing of Hungatella hathewayi 123Y-2.</title>
        <authorList>
            <person name="Lv Q."/>
            <person name="Li S."/>
        </authorList>
    </citation>
    <scope>NUCLEOTIDE SEQUENCE [LARGE SCALE GENOMIC DNA]</scope>
    <source>
        <strain evidence="3 4">123Y-2</strain>
    </source>
</reference>
<evidence type="ECO:0000313" key="4">
    <source>
        <dbReference type="Proteomes" id="UP000434223"/>
    </source>
</evidence>
<sequence length="162" mass="18499">MLLNNLFIDSPINFEKKCKTRITASCFLMALGVITIALSFLAGDQIPVLYMAADHYDFIPGFYMGTGFGLFFAAAATIIKNVRYLKKPEIRKEREIYETDERNRMLGLRSWAYAGYTMLLLLYIGILISGFISILILKTLLIILAVYVVVLFVFRMILQKTM</sequence>
<dbReference type="EMBL" id="WNME01000006">
    <property type="protein sequence ID" value="MUB63767.1"/>
    <property type="molecule type" value="Genomic_DNA"/>
</dbReference>
<reference evidence="2" key="2">
    <citation type="submission" date="2022-01" db="EMBL/GenBank/DDBJ databases">
        <title>Novel bile acid biosynthetic pathways are enriched in the microbiome of centenarians.</title>
        <authorList>
            <person name="Sato Y."/>
            <person name="Atarashi K."/>
            <person name="Plichta R.D."/>
            <person name="Arai Y."/>
            <person name="Sasajima S."/>
            <person name="Kearney M.S."/>
            <person name="Suda W."/>
            <person name="Takeshita K."/>
            <person name="Sasaki T."/>
            <person name="Okamoto S."/>
            <person name="Skelly N.A."/>
            <person name="Okamura Y."/>
            <person name="Vlamakis H."/>
            <person name="Li Y."/>
            <person name="Tanoue T."/>
            <person name="Takei H."/>
            <person name="Nittono H."/>
            <person name="Narushima S."/>
            <person name="Irie J."/>
            <person name="Itoh H."/>
            <person name="Moriya K."/>
            <person name="Sugiura Y."/>
            <person name="Suematsu M."/>
            <person name="Moritoki N."/>
            <person name="Shibata S."/>
            <person name="Littman R.D."/>
            <person name="Fischbach A.M."/>
            <person name="Uwamino Y."/>
            <person name="Inoue T."/>
            <person name="Honda A."/>
            <person name="Hattori M."/>
            <person name="Murai T."/>
            <person name="Xavier J.R."/>
            <person name="Hirose N."/>
            <person name="Honda K."/>
        </authorList>
    </citation>
    <scope>NUCLEOTIDE SEQUENCE</scope>
    <source>
        <strain evidence="2">CE91-St55</strain>
    </source>
</reference>
<accession>A0A174XJW4</accession>
<protein>
    <submittedName>
        <fullName evidence="3">Uncharacterized protein</fullName>
    </submittedName>
</protein>
<feature type="transmembrane region" description="Helical" evidence="1">
    <location>
        <begin position="140"/>
        <end position="158"/>
    </location>
</feature>
<feature type="transmembrane region" description="Helical" evidence="1">
    <location>
        <begin position="62"/>
        <end position="82"/>
    </location>
</feature>
<keyword evidence="1" id="KW-0812">Transmembrane</keyword>
<evidence type="ECO:0000313" key="2">
    <source>
        <dbReference type="EMBL" id="GKH04342.1"/>
    </source>
</evidence>
<feature type="transmembrane region" description="Helical" evidence="1">
    <location>
        <begin position="21"/>
        <end position="42"/>
    </location>
</feature>
<evidence type="ECO:0000256" key="1">
    <source>
        <dbReference type="SAM" id="Phobius"/>
    </source>
</evidence>
<dbReference type="Proteomes" id="UP000434223">
    <property type="component" value="Unassembled WGS sequence"/>
</dbReference>
<keyword evidence="1" id="KW-1133">Transmembrane helix</keyword>
<dbReference type="AlphaFoldDB" id="A0A174XJW4"/>
<dbReference type="RefSeq" id="WP_006772052.1">
    <property type="nucleotide sequence ID" value="NZ_BQNJ01000002.1"/>
</dbReference>
<dbReference type="Proteomes" id="UP001055091">
    <property type="component" value="Unassembled WGS sequence"/>
</dbReference>
<comment type="caution">
    <text evidence="3">The sequence shown here is derived from an EMBL/GenBank/DDBJ whole genome shotgun (WGS) entry which is preliminary data.</text>
</comment>
<keyword evidence="1" id="KW-0472">Membrane</keyword>
<dbReference type="OrthoDB" id="1987646at2"/>
<name>A0A174XJW4_9FIRM</name>
<organism evidence="3 4">
    <name type="scientific">Hungatella hathewayi</name>
    <dbReference type="NCBI Taxonomy" id="154046"/>
    <lineage>
        <taxon>Bacteria</taxon>
        <taxon>Bacillati</taxon>
        <taxon>Bacillota</taxon>
        <taxon>Clostridia</taxon>
        <taxon>Lachnospirales</taxon>
        <taxon>Lachnospiraceae</taxon>
        <taxon>Hungatella</taxon>
    </lineage>
</organism>
<dbReference type="InterPro" id="IPR036259">
    <property type="entry name" value="MFS_trans_sf"/>
</dbReference>
<dbReference type="Gene3D" id="1.20.1250.20">
    <property type="entry name" value="MFS general substrate transporter like domains"/>
    <property type="match status" value="1"/>
</dbReference>
<dbReference type="EMBL" id="BQNJ01000002">
    <property type="protein sequence ID" value="GKH04342.1"/>
    <property type="molecule type" value="Genomic_DNA"/>
</dbReference>
<feature type="transmembrane region" description="Helical" evidence="1">
    <location>
        <begin position="111"/>
        <end position="134"/>
    </location>
</feature>
<dbReference type="GeneID" id="93150618"/>